<dbReference type="SUPFAM" id="SSF54695">
    <property type="entry name" value="POZ domain"/>
    <property type="match status" value="1"/>
</dbReference>
<evidence type="ECO:0000313" key="3">
    <source>
        <dbReference type="Proteomes" id="UP001337655"/>
    </source>
</evidence>
<dbReference type="RefSeq" id="XP_064656473.1">
    <property type="nucleotide sequence ID" value="XM_064805368.1"/>
</dbReference>
<dbReference type="CDD" id="cd18186">
    <property type="entry name" value="BTB_POZ_ZBTB_KLHL-like"/>
    <property type="match status" value="1"/>
</dbReference>
<keyword evidence="3" id="KW-1185">Reference proteome</keyword>
<dbReference type="InterPro" id="IPR000210">
    <property type="entry name" value="BTB/POZ_dom"/>
</dbReference>
<dbReference type="InterPro" id="IPR011333">
    <property type="entry name" value="SKP1/BTB/POZ_sf"/>
</dbReference>
<dbReference type="GeneID" id="89929468"/>
<protein>
    <recommendedName>
        <fullName evidence="1">BTB domain-containing protein</fullName>
    </recommendedName>
</protein>
<feature type="domain" description="BTB" evidence="1">
    <location>
        <begin position="19"/>
        <end position="83"/>
    </location>
</feature>
<dbReference type="EMBL" id="JAVRRT010000013">
    <property type="protein sequence ID" value="KAK5166591.1"/>
    <property type="molecule type" value="Genomic_DNA"/>
</dbReference>
<dbReference type="Pfam" id="PF00651">
    <property type="entry name" value="BTB"/>
    <property type="match status" value="1"/>
</dbReference>
<evidence type="ECO:0000259" key="1">
    <source>
        <dbReference type="Pfam" id="PF00651"/>
    </source>
</evidence>
<dbReference type="Proteomes" id="UP001337655">
    <property type="component" value="Unassembled WGS sequence"/>
</dbReference>
<gene>
    <name evidence="2" type="ORF">LTR77_008134</name>
</gene>
<dbReference type="AlphaFoldDB" id="A0AAV9P2D7"/>
<sequence length="164" mass="18904">MGEASELTKRFKDYDDLVTIKLEGIEDVHIVQKAILCAASPYFLKALDGGFSESSKLSLTLPGCDTGTFEVFLYWLCHRKVPEEVSNPPAEDVIPDAKVSQLFRLWTFDDAYLMPRLQNEAMHCFFRTLELMVDIAKLQRVSEERVPRSPSHTYYMDDWMVLED</sequence>
<dbReference type="Gene3D" id="3.30.710.10">
    <property type="entry name" value="Potassium Channel Kv1.1, Chain A"/>
    <property type="match status" value="1"/>
</dbReference>
<comment type="caution">
    <text evidence="2">The sequence shown here is derived from an EMBL/GenBank/DDBJ whole genome shotgun (WGS) entry which is preliminary data.</text>
</comment>
<name>A0AAV9P2D7_9PEZI</name>
<accession>A0AAV9P2D7</accession>
<reference evidence="2 3" key="1">
    <citation type="submission" date="2023-08" db="EMBL/GenBank/DDBJ databases">
        <title>Black Yeasts Isolated from many extreme environments.</title>
        <authorList>
            <person name="Coleine C."/>
            <person name="Stajich J.E."/>
            <person name="Selbmann L."/>
        </authorList>
    </citation>
    <scope>NUCLEOTIDE SEQUENCE [LARGE SCALE GENOMIC DNA]</scope>
    <source>
        <strain evidence="2 3">CCFEE 5935</strain>
    </source>
</reference>
<proteinExistence type="predicted"/>
<evidence type="ECO:0000313" key="2">
    <source>
        <dbReference type="EMBL" id="KAK5166591.1"/>
    </source>
</evidence>
<organism evidence="2 3">
    <name type="scientific">Saxophila tyrrhenica</name>
    <dbReference type="NCBI Taxonomy" id="1690608"/>
    <lineage>
        <taxon>Eukaryota</taxon>
        <taxon>Fungi</taxon>
        <taxon>Dikarya</taxon>
        <taxon>Ascomycota</taxon>
        <taxon>Pezizomycotina</taxon>
        <taxon>Dothideomycetes</taxon>
        <taxon>Dothideomycetidae</taxon>
        <taxon>Mycosphaerellales</taxon>
        <taxon>Extremaceae</taxon>
        <taxon>Saxophila</taxon>
    </lineage>
</organism>